<evidence type="ECO:0000256" key="7">
    <source>
        <dbReference type="ARBA" id="ARBA00023053"/>
    </source>
</evidence>
<keyword evidence="15" id="KW-1185">Reference proteome</keyword>
<dbReference type="Proteomes" id="UP000887013">
    <property type="component" value="Unassembled WGS sequence"/>
</dbReference>
<keyword evidence="11 12" id="KW-0407">Ion channel</keyword>
<dbReference type="EMBL" id="BMAW01015752">
    <property type="protein sequence ID" value="GFT45392.1"/>
    <property type="molecule type" value="Genomic_DNA"/>
</dbReference>
<evidence type="ECO:0000313" key="14">
    <source>
        <dbReference type="EMBL" id="GFT45392.1"/>
    </source>
</evidence>
<name>A0A8X6P209_NEPPI</name>
<dbReference type="GO" id="GO:0016020">
    <property type="term" value="C:membrane"/>
    <property type="evidence" value="ECO:0007669"/>
    <property type="project" value="UniProtKB-SubCell"/>
</dbReference>
<dbReference type="InterPro" id="IPR001873">
    <property type="entry name" value="ENaC"/>
</dbReference>
<keyword evidence="4 12" id="KW-0894">Sodium channel</keyword>
<evidence type="ECO:0000256" key="3">
    <source>
        <dbReference type="ARBA" id="ARBA00022448"/>
    </source>
</evidence>
<evidence type="ECO:0000313" key="15">
    <source>
        <dbReference type="Proteomes" id="UP000887013"/>
    </source>
</evidence>
<feature type="transmembrane region" description="Helical" evidence="13">
    <location>
        <begin position="87"/>
        <end position="105"/>
    </location>
</feature>
<dbReference type="GO" id="GO:0005272">
    <property type="term" value="F:sodium channel activity"/>
    <property type="evidence" value="ECO:0007669"/>
    <property type="project" value="UniProtKB-KW"/>
</dbReference>
<evidence type="ECO:0000256" key="5">
    <source>
        <dbReference type="ARBA" id="ARBA00022692"/>
    </source>
</evidence>
<dbReference type="Pfam" id="PF00858">
    <property type="entry name" value="ASC"/>
    <property type="match status" value="1"/>
</dbReference>
<gene>
    <name evidence="14" type="ORF">NPIL_462811</name>
</gene>
<evidence type="ECO:0000256" key="12">
    <source>
        <dbReference type="RuleBase" id="RU000679"/>
    </source>
</evidence>
<comment type="subcellular location">
    <subcellularLocation>
        <location evidence="1">Membrane</location>
        <topology evidence="1">Multi-pass membrane protein</topology>
    </subcellularLocation>
</comment>
<keyword evidence="6 13" id="KW-1133">Transmembrane helix</keyword>
<protein>
    <submittedName>
        <fullName evidence="14">Uncharacterized protein</fullName>
    </submittedName>
</protein>
<sequence length="123" mass="14703">MNESRKRQFSSDPFGLLAREQDSTFRIRRSKISCSSIRPPRRKKIRKQRSKENCKRYRELLRVFVGGRFSAAGIRRIYDSVGKWRKAVWSVIVCVAFLTMCHMTYKVIKEYFEYKKIVEQTVV</sequence>
<evidence type="ECO:0000256" key="1">
    <source>
        <dbReference type="ARBA" id="ARBA00004141"/>
    </source>
</evidence>
<organism evidence="14 15">
    <name type="scientific">Nephila pilipes</name>
    <name type="common">Giant wood spider</name>
    <name type="synonym">Nephila maculata</name>
    <dbReference type="NCBI Taxonomy" id="299642"/>
    <lineage>
        <taxon>Eukaryota</taxon>
        <taxon>Metazoa</taxon>
        <taxon>Ecdysozoa</taxon>
        <taxon>Arthropoda</taxon>
        <taxon>Chelicerata</taxon>
        <taxon>Arachnida</taxon>
        <taxon>Araneae</taxon>
        <taxon>Araneomorphae</taxon>
        <taxon>Entelegynae</taxon>
        <taxon>Araneoidea</taxon>
        <taxon>Nephilidae</taxon>
        <taxon>Nephila</taxon>
    </lineage>
</organism>
<reference evidence="14" key="1">
    <citation type="submission" date="2020-08" db="EMBL/GenBank/DDBJ databases">
        <title>Multicomponent nature underlies the extraordinary mechanical properties of spider dragline silk.</title>
        <authorList>
            <person name="Kono N."/>
            <person name="Nakamura H."/>
            <person name="Mori M."/>
            <person name="Yoshida Y."/>
            <person name="Ohtoshi R."/>
            <person name="Malay A.D."/>
            <person name="Moran D.A.P."/>
            <person name="Tomita M."/>
            <person name="Numata K."/>
            <person name="Arakawa K."/>
        </authorList>
    </citation>
    <scope>NUCLEOTIDE SEQUENCE</scope>
</reference>
<comment type="caution">
    <text evidence="14">The sequence shown here is derived from an EMBL/GenBank/DDBJ whole genome shotgun (WGS) entry which is preliminary data.</text>
</comment>
<keyword evidence="5 12" id="KW-0812">Transmembrane</keyword>
<evidence type="ECO:0000256" key="9">
    <source>
        <dbReference type="ARBA" id="ARBA00023136"/>
    </source>
</evidence>
<evidence type="ECO:0000256" key="11">
    <source>
        <dbReference type="ARBA" id="ARBA00023303"/>
    </source>
</evidence>
<evidence type="ECO:0000256" key="10">
    <source>
        <dbReference type="ARBA" id="ARBA00023201"/>
    </source>
</evidence>
<evidence type="ECO:0000256" key="2">
    <source>
        <dbReference type="ARBA" id="ARBA00007193"/>
    </source>
</evidence>
<dbReference type="AlphaFoldDB" id="A0A8X6P209"/>
<proteinExistence type="inferred from homology"/>
<evidence type="ECO:0000256" key="4">
    <source>
        <dbReference type="ARBA" id="ARBA00022461"/>
    </source>
</evidence>
<evidence type="ECO:0000256" key="8">
    <source>
        <dbReference type="ARBA" id="ARBA00023065"/>
    </source>
</evidence>
<comment type="similarity">
    <text evidence="2 12">Belongs to the amiloride-sensitive sodium channel (TC 1.A.6) family.</text>
</comment>
<evidence type="ECO:0000256" key="13">
    <source>
        <dbReference type="SAM" id="Phobius"/>
    </source>
</evidence>
<accession>A0A8X6P209</accession>
<keyword evidence="10 12" id="KW-0739">Sodium transport</keyword>
<keyword evidence="8 12" id="KW-0406">Ion transport</keyword>
<evidence type="ECO:0000256" key="6">
    <source>
        <dbReference type="ARBA" id="ARBA00022989"/>
    </source>
</evidence>
<keyword evidence="3 12" id="KW-0813">Transport</keyword>
<keyword evidence="7" id="KW-0915">Sodium</keyword>
<keyword evidence="9 13" id="KW-0472">Membrane</keyword>